<dbReference type="SUPFAM" id="SSF47384">
    <property type="entry name" value="Homodimeric domain of signal transducing histidine kinase"/>
    <property type="match status" value="1"/>
</dbReference>
<feature type="transmembrane region" description="Helical" evidence="15">
    <location>
        <begin position="167"/>
        <end position="189"/>
    </location>
</feature>
<evidence type="ECO:0000256" key="13">
    <source>
        <dbReference type="ARBA" id="ARBA00023012"/>
    </source>
</evidence>
<evidence type="ECO:0000256" key="3">
    <source>
        <dbReference type="ARBA" id="ARBA00012438"/>
    </source>
</evidence>
<dbReference type="AlphaFoldDB" id="A0A1W6MYI4"/>
<keyword evidence="7" id="KW-0808">Transferase</keyword>
<dbReference type="InterPro" id="IPR036097">
    <property type="entry name" value="HisK_dim/P_sf"/>
</dbReference>
<evidence type="ECO:0000256" key="8">
    <source>
        <dbReference type="ARBA" id="ARBA00022692"/>
    </source>
</evidence>
<evidence type="ECO:0000256" key="15">
    <source>
        <dbReference type="SAM" id="Phobius"/>
    </source>
</evidence>
<feature type="domain" description="HAMP" evidence="17">
    <location>
        <begin position="182"/>
        <end position="235"/>
    </location>
</feature>
<dbReference type="InterPro" id="IPR003594">
    <property type="entry name" value="HATPase_dom"/>
</dbReference>
<dbReference type="PROSITE" id="PS50885">
    <property type="entry name" value="HAMP"/>
    <property type="match status" value="1"/>
</dbReference>
<evidence type="ECO:0000313" key="19">
    <source>
        <dbReference type="Proteomes" id="UP000193978"/>
    </source>
</evidence>
<evidence type="ECO:0000256" key="2">
    <source>
        <dbReference type="ARBA" id="ARBA00004429"/>
    </source>
</evidence>
<dbReference type="PANTHER" id="PTHR44936:SF5">
    <property type="entry name" value="SENSOR HISTIDINE KINASE ENVZ"/>
    <property type="match status" value="1"/>
</dbReference>
<dbReference type="Gene3D" id="1.10.287.130">
    <property type="match status" value="1"/>
</dbReference>
<evidence type="ECO:0000256" key="14">
    <source>
        <dbReference type="ARBA" id="ARBA00023136"/>
    </source>
</evidence>
<dbReference type="InterPro" id="IPR004358">
    <property type="entry name" value="Sig_transdc_His_kin-like_C"/>
</dbReference>
<feature type="domain" description="Histidine kinase" evidence="16">
    <location>
        <begin position="243"/>
        <end position="444"/>
    </location>
</feature>
<dbReference type="GO" id="GO:0005524">
    <property type="term" value="F:ATP binding"/>
    <property type="evidence" value="ECO:0007669"/>
    <property type="project" value="UniProtKB-KW"/>
</dbReference>
<dbReference type="KEGG" id="mbry:B1812_17830"/>
<dbReference type="EC" id="2.7.13.3" evidence="3"/>
<evidence type="ECO:0000256" key="6">
    <source>
        <dbReference type="ARBA" id="ARBA00022553"/>
    </source>
</evidence>
<sequence length="465" mass="51225">MICYLRRLCPDRLAGQIAMLILVALVLFQFVLTGLQTLETRNGRLPFPTVYEVLSSAILAVDLAPPERREEALQTLAKTAHWSSLRIVMAPPAEWRDANFRDDLSEFATRLWPGARVYLAQETNARGEHDVVVALRQGDYLIAAAELRRRPPGAGGPWPLRVQRMALFFLLSVTLLTVWISSAVVAPLVRLAREAERFPDESGAMPPLAEAGPREVRDLTRAVNRMQRRIEAMIAARSQALAAISHDLRTILTRIKLRSEFIGDEGLKSKMLADADLMDSMLLKNLQALRDGGPSPDRGPIDLDSVLQTVCDQFADLGHKVSYNGGHHQIILGSLTELQRVFTNLVENAVSHAQEVVVTLSQPSVKLVQVDVTDDGPGIPDAEKARVLEPFVRGEPARTVTDRSGFGLGLSIVRSLVRELGGRLELIDRQPRGLIARVTLPRAFAGAPVSRMEPVEIAQRSGRVA</sequence>
<organism evidence="18 19">
    <name type="scientific">Methylocystis bryophila</name>
    <dbReference type="NCBI Taxonomy" id="655015"/>
    <lineage>
        <taxon>Bacteria</taxon>
        <taxon>Pseudomonadati</taxon>
        <taxon>Pseudomonadota</taxon>
        <taxon>Alphaproteobacteria</taxon>
        <taxon>Hyphomicrobiales</taxon>
        <taxon>Methylocystaceae</taxon>
        <taxon>Methylocystis</taxon>
    </lineage>
</organism>
<accession>A0A1W6MYI4</accession>
<evidence type="ECO:0000259" key="17">
    <source>
        <dbReference type="PROSITE" id="PS50885"/>
    </source>
</evidence>
<keyword evidence="19" id="KW-1185">Reference proteome</keyword>
<dbReference type="InterPro" id="IPR003661">
    <property type="entry name" value="HisK_dim/P_dom"/>
</dbReference>
<dbReference type="Gene3D" id="3.30.565.10">
    <property type="entry name" value="Histidine kinase-like ATPase, C-terminal domain"/>
    <property type="match status" value="1"/>
</dbReference>
<evidence type="ECO:0000256" key="11">
    <source>
        <dbReference type="ARBA" id="ARBA00022840"/>
    </source>
</evidence>
<keyword evidence="11" id="KW-0067">ATP-binding</keyword>
<comment type="subcellular location">
    <subcellularLocation>
        <location evidence="2">Cell inner membrane</location>
        <topology evidence="2">Multi-pass membrane protein</topology>
    </subcellularLocation>
</comment>
<dbReference type="InterPro" id="IPR050980">
    <property type="entry name" value="2C_sensor_his_kinase"/>
</dbReference>
<dbReference type="RefSeq" id="WP_085772777.1">
    <property type="nucleotide sequence ID" value="NZ_AP027149.1"/>
</dbReference>
<feature type="transmembrane region" description="Helical" evidence="15">
    <location>
        <begin position="13"/>
        <end position="35"/>
    </location>
</feature>
<dbReference type="Proteomes" id="UP000193978">
    <property type="component" value="Chromosome"/>
</dbReference>
<dbReference type="EMBL" id="CP019948">
    <property type="protein sequence ID" value="ARN82645.1"/>
    <property type="molecule type" value="Genomic_DNA"/>
</dbReference>
<evidence type="ECO:0000259" key="16">
    <source>
        <dbReference type="PROSITE" id="PS50109"/>
    </source>
</evidence>
<dbReference type="SUPFAM" id="SSF55874">
    <property type="entry name" value="ATPase domain of HSP90 chaperone/DNA topoisomerase II/histidine kinase"/>
    <property type="match status" value="1"/>
</dbReference>
<dbReference type="GO" id="GO:0000155">
    <property type="term" value="F:phosphorelay sensor kinase activity"/>
    <property type="evidence" value="ECO:0007669"/>
    <property type="project" value="InterPro"/>
</dbReference>
<dbReference type="PANTHER" id="PTHR44936">
    <property type="entry name" value="SENSOR PROTEIN CREC"/>
    <property type="match status" value="1"/>
</dbReference>
<dbReference type="Pfam" id="PF02518">
    <property type="entry name" value="HATPase_c"/>
    <property type="match status" value="1"/>
</dbReference>
<dbReference type="InterPro" id="IPR005467">
    <property type="entry name" value="His_kinase_dom"/>
</dbReference>
<comment type="catalytic activity">
    <reaction evidence="1">
        <text>ATP + protein L-histidine = ADP + protein N-phospho-L-histidine.</text>
        <dbReference type="EC" id="2.7.13.3"/>
    </reaction>
</comment>
<dbReference type="PROSITE" id="PS50109">
    <property type="entry name" value="HIS_KIN"/>
    <property type="match status" value="1"/>
</dbReference>
<dbReference type="CDD" id="cd00075">
    <property type="entry name" value="HATPase"/>
    <property type="match status" value="1"/>
</dbReference>
<evidence type="ECO:0000313" key="18">
    <source>
        <dbReference type="EMBL" id="ARN82645.1"/>
    </source>
</evidence>
<dbReference type="PRINTS" id="PR00344">
    <property type="entry name" value="BCTRLSENSOR"/>
</dbReference>
<keyword evidence="9" id="KW-0547">Nucleotide-binding</keyword>
<keyword evidence="8 15" id="KW-0812">Transmembrane</keyword>
<dbReference type="GO" id="GO:0005886">
    <property type="term" value="C:plasma membrane"/>
    <property type="evidence" value="ECO:0007669"/>
    <property type="project" value="UniProtKB-SubCell"/>
</dbReference>
<protein>
    <recommendedName>
        <fullName evidence="3">histidine kinase</fullName>
        <ecNumber evidence="3">2.7.13.3</ecNumber>
    </recommendedName>
</protein>
<keyword evidence="13" id="KW-0902">Two-component regulatory system</keyword>
<dbReference type="STRING" id="655015.B1812_17830"/>
<keyword evidence="5" id="KW-0997">Cell inner membrane</keyword>
<dbReference type="InterPro" id="IPR036890">
    <property type="entry name" value="HATPase_C_sf"/>
</dbReference>
<keyword evidence="10" id="KW-0418">Kinase</keyword>
<evidence type="ECO:0000256" key="10">
    <source>
        <dbReference type="ARBA" id="ARBA00022777"/>
    </source>
</evidence>
<evidence type="ECO:0000256" key="12">
    <source>
        <dbReference type="ARBA" id="ARBA00022989"/>
    </source>
</evidence>
<evidence type="ECO:0000256" key="4">
    <source>
        <dbReference type="ARBA" id="ARBA00022475"/>
    </source>
</evidence>
<evidence type="ECO:0000256" key="7">
    <source>
        <dbReference type="ARBA" id="ARBA00022679"/>
    </source>
</evidence>
<proteinExistence type="predicted"/>
<dbReference type="InterPro" id="IPR003660">
    <property type="entry name" value="HAMP_dom"/>
</dbReference>
<dbReference type="OrthoDB" id="9804645at2"/>
<dbReference type="CDD" id="cd00082">
    <property type="entry name" value="HisKA"/>
    <property type="match status" value="1"/>
</dbReference>
<name>A0A1W6MYI4_9HYPH</name>
<evidence type="ECO:0000256" key="1">
    <source>
        <dbReference type="ARBA" id="ARBA00000085"/>
    </source>
</evidence>
<keyword evidence="14 15" id="KW-0472">Membrane</keyword>
<keyword evidence="6" id="KW-0597">Phosphoprotein</keyword>
<dbReference type="SMART" id="SM00387">
    <property type="entry name" value="HATPase_c"/>
    <property type="match status" value="1"/>
</dbReference>
<dbReference type="SMART" id="SM00388">
    <property type="entry name" value="HisKA"/>
    <property type="match status" value="1"/>
</dbReference>
<evidence type="ECO:0000256" key="9">
    <source>
        <dbReference type="ARBA" id="ARBA00022741"/>
    </source>
</evidence>
<reference evidence="18 19" key="1">
    <citation type="submission" date="2017-02" db="EMBL/GenBank/DDBJ databases">
        <authorList>
            <person name="Peterson S.W."/>
        </authorList>
    </citation>
    <scope>NUCLEOTIDE SEQUENCE [LARGE SCALE GENOMIC DNA]</scope>
    <source>
        <strain evidence="18 19">S285</strain>
    </source>
</reference>
<gene>
    <name evidence="18" type="ORF">B1812_17830</name>
</gene>
<evidence type="ECO:0000256" key="5">
    <source>
        <dbReference type="ARBA" id="ARBA00022519"/>
    </source>
</evidence>
<dbReference type="Pfam" id="PF00672">
    <property type="entry name" value="HAMP"/>
    <property type="match status" value="1"/>
</dbReference>
<keyword evidence="12 15" id="KW-1133">Transmembrane helix</keyword>
<keyword evidence="4" id="KW-1003">Cell membrane</keyword>